<keyword evidence="1" id="KW-0175">Coiled coil</keyword>
<sequence>MNSTTISEEFGEQLAIVTAGTPYEIGENNENFFTELEHRIRRVMYSLWMDGQAQKLANYLQKKQAAHMAELYEFSYGVPMYDNDYSLSSKTETLALMIIDEKKAYAKRIQRIRLQYERFKKICNQLNDQDQTTLKSYFEHNQKVDYELLRTTIQRNLKLLEQVYKDAEAEKDNEFPLYHVEVDAEEQHEEDERKRQNIYKQLMNGLDNL</sequence>
<dbReference type="RefSeq" id="WP_010857925.1">
    <property type="nucleotide sequence ID" value="NZ_KB933398.1"/>
</dbReference>
<name>R7ZIR9_LYSSH</name>
<proteinExistence type="predicted"/>
<accession>R7ZIR9</accession>
<feature type="coiled-coil region" evidence="1">
    <location>
        <begin position="109"/>
        <end position="170"/>
    </location>
</feature>
<organism evidence="2 3">
    <name type="scientific">Lysinibacillus sphaericus OT4b.31</name>
    <dbReference type="NCBI Taxonomy" id="1285586"/>
    <lineage>
        <taxon>Bacteria</taxon>
        <taxon>Bacillati</taxon>
        <taxon>Bacillota</taxon>
        <taxon>Bacilli</taxon>
        <taxon>Bacillales</taxon>
        <taxon>Bacillaceae</taxon>
        <taxon>Lysinibacillus</taxon>
    </lineage>
</organism>
<evidence type="ECO:0000256" key="1">
    <source>
        <dbReference type="SAM" id="Coils"/>
    </source>
</evidence>
<comment type="caution">
    <text evidence="2">The sequence shown here is derived from an EMBL/GenBank/DDBJ whole genome shotgun (WGS) entry which is preliminary data.</text>
</comment>
<gene>
    <name evidence="2" type="ORF">H131_04814</name>
</gene>
<dbReference type="AlphaFoldDB" id="R7ZIR9"/>
<reference evidence="2 3" key="1">
    <citation type="submission" date="2013-04" db="EMBL/GenBank/DDBJ databases">
        <title>Draft genome of the heavy metal tolerant bacterium Lysinibacillus sphaericus strain OT4b.31.</title>
        <authorList>
            <person name="Pena-Montenegro T.D."/>
            <person name="Dussan J."/>
        </authorList>
    </citation>
    <scope>NUCLEOTIDE SEQUENCE [LARGE SCALE GENOMIC DNA]</scope>
    <source>
        <strain evidence="2 3">OT4b.31</strain>
    </source>
</reference>
<evidence type="ECO:0000313" key="2">
    <source>
        <dbReference type="EMBL" id="EON73956.1"/>
    </source>
</evidence>
<dbReference type="EMBL" id="AQPX01000008">
    <property type="protein sequence ID" value="EON73956.1"/>
    <property type="molecule type" value="Genomic_DNA"/>
</dbReference>
<dbReference type="OrthoDB" id="2733858at2"/>
<dbReference type="PATRIC" id="fig|1285586.5.peg.975"/>
<dbReference type="HOGENOM" id="CLU_112425_0_0_9"/>
<dbReference type="Proteomes" id="UP000013911">
    <property type="component" value="Unassembled WGS sequence"/>
</dbReference>
<protein>
    <submittedName>
        <fullName evidence="2">Uncharacterized protein</fullName>
    </submittedName>
</protein>
<evidence type="ECO:0000313" key="3">
    <source>
        <dbReference type="Proteomes" id="UP000013911"/>
    </source>
</evidence>